<sequence length="197" mass="22801">GNSDLNFYQPNIYHLLVSILFVRFIHTPNFFFWIFVMNNKNLKTQDFSPSSLAVLLEWDLSPTTSTNKQSLQVPVTSHFFENDKGGYRRRVLAPLLGGPLFPEMGSSSSPPFSVTPPESNHLLQLLLKLSLNCSTWNLHKIFHPVPLRYLWGEISLPQLPLTSKAYKFQSLLTYLRMTKEQQSAEDRFLKWALQSRR</sequence>
<dbReference type="EMBL" id="JAGKQM010000012">
    <property type="protein sequence ID" value="KAH0899492.1"/>
    <property type="molecule type" value="Genomic_DNA"/>
</dbReference>
<keyword evidence="1" id="KW-0812">Transmembrane</keyword>
<dbReference type="Proteomes" id="UP000824890">
    <property type="component" value="Unassembled WGS sequence"/>
</dbReference>
<keyword evidence="1" id="KW-1133">Transmembrane helix</keyword>
<reference evidence="2 3" key="1">
    <citation type="submission" date="2021-05" db="EMBL/GenBank/DDBJ databases">
        <title>Genome Assembly of Synthetic Allotetraploid Brassica napus Reveals Homoeologous Exchanges between Subgenomes.</title>
        <authorList>
            <person name="Davis J.T."/>
        </authorList>
    </citation>
    <scope>NUCLEOTIDE SEQUENCE [LARGE SCALE GENOMIC DNA]</scope>
    <source>
        <strain evidence="3">cv. Da-Ae</strain>
        <tissue evidence="2">Seedling</tissue>
    </source>
</reference>
<comment type="caution">
    <text evidence="2">The sequence shown here is derived from an EMBL/GenBank/DDBJ whole genome shotgun (WGS) entry which is preliminary data.</text>
</comment>
<proteinExistence type="predicted"/>
<organism evidence="2 3">
    <name type="scientific">Brassica napus</name>
    <name type="common">Rape</name>
    <dbReference type="NCBI Taxonomy" id="3708"/>
    <lineage>
        <taxon>Eukaryota</taxon>
        <taxon>Viridiplantae</taxon>
        <taxon>Streptophyta</taxon>
        <taxon>Embryophyta</taxon>
        <taxon>Tracheophyta</taxon>
        <taxon>Spermatophyta</taxon>
        <taxon>Magnoliopsida</taxon>
        <taxon>eudicotyledons</taxon>
        <taxon>Gunneridae</taxon>
        <taxon>Pentapetalae</taxon>
        <taxon>rosids</taxon>
        <taxon>malvids</taxon>
        <taxon>Brassicales</taxon>
        <taxon>Brassicaceae</taxon>
        <taxon>Brassiceae</taxon>
        <taxon>Brassica</taxon>
    </lineage>
</organism>
<accession>A0ABQ8B3W9</accession>
<feature type="transmembrane region" description="Helical" evidence="1">
    <location>
        <begin position="12"/>
        <end position="36"/>
    </location>
</feature>
<gene>
    <name evidence="2" type="ORF">HID58_049060</name>
</gene>
<evidence type="ECO:0000313" key="3">
    <source>
        <dbReference type="Proteomes" id="UP000824890"/>
    </source>
</evidence>
<evidence type="ECO:0000256" key="1">
    <source>
        <dbReference type="SAM" id="Phobius"/>
    </source>
</evidence>
<keyword evidence="3" id="KW-1185">Reference proteome</keyword>
<feature type="non-terminal residue" evidence="2">
    <location>
        <position position="1"/>
    </location>
</feature>
<name>A0ABQ8B3W9_BRANA</name>
<protein>
    <submittedName>
        <fullName evidence="2">Uncharacterized protein</fullName>
    </submittedName>
</protein>
<keyword evidence="1" id="KW-0472">Membrane</keyword>
<evidence type="ECO:0000313" key="2">
    <source>
        <dbReference type="EMBL" id="KAH0899492.1"/>
    </source>
</evidence>